<keyword evidence="2" id="KW-0472">Membrane</keyword>
<dbReference type="Pfam" id="PF04020">
    <property type="entry name" value="Phage_holin_4_2"/>
    <property type="match status" value="1"/>
</dbReference>
<keyword evidence="2" id="KW-0812">Transmembrane</keyword>
<dbReference type="RefSeq" id="WP_123640863.1">
    <property type="nucleotide sequence ID" value="NZ_ML119082.1"/>
</dbReference>
<keyword evidence="4" id="KW-1185">Reference proteome</keyword>
<organism evidence="3 4">
    <name type="scientific">Histidinibacterium lentulum</name>
    <dbReference type="NCBI Taxonomy" id="2480588"/>
    <lineage>
        <taxon>Bacteria</taxon>
        <taxon>Pseudomonadati</taxon>
        <taxon>Pseudomonadota</taxon>
        <taxon>Alphaproteobacteria</taxon>
        <taxon>Rhodobacterales</taxon>
        <taxon>Paracoccaceae</taxon>
        <taxon>Histidinibacterium</taxon>
    </lineage>
</organism>
<accession>A0A3N2R7E6</accession>
<feature type="transmembrane region" description="Helical" evidence="2">
    <location>
        <begin position="65"/>
        <end position="84"/>
    </location>
</feature>
<proteinExistence type="predicted"/>
<evidence type="ECO:0000256" key="1">
    <source>
        <dbReference type="SAM" id="MobiDB-lite"/>
    </source>
</evidence>
<feature type="compositionally biased region" description="Low complexity" evidence="1">
    <location>
        <begin position="138"/>
        <end position="154"/>
    </location>
</feature>
<feature type="transmembrane region" description="Helical" evidence="2">
    <location>
        <begin position="9"/>
        <end position="27"/>
    </location>
</feature>
<dbReference type="OrthoDB" id="7867530at2"/>
<keyword evidence="2" id="KW-1133">Transmembrane helix</keyword>
<feature type="transmembrane region" description="Helical" evidence="2">
    <location>
        <begin position="96"/>
        <end position="119"/>
    </location>
</feature>
<evidence type="ECO:0008006" key="5">
    <source>
        <dbReference type="Google" id="ProtNLM"/>
    </source>
</evidence>
<gene>
    <name evidence="3" type="ORF">EAT49_03200</name>
</gene>
<dbReference type="InterPro" id="IPR007165">
    <property type="entry name" value="Phage_holin_4_2"/>
</dbReference>
<name>A0A3N2R7E6_9RHOB</name>
<comment type="caution">
    <text evidence="3">The sequence shown here is derived from an EMBL/GenBank/DDBJ whole genome shotgun (WGS) entry which is preliminary data.</text>
</comment>
<evidence type="ECO:0000313" key="3">
    <source>
        <dbReference type="EMBL" id="ROU03328.1"/>
    </source>
</evidence>
<dbReference type="AlphaFoldDB" id="A0A3N2R7E6"/>
<sequence length="162" mass="17059">MIRLLISTAAYLIANAVGLLVAVLLLPGFTIDFLAFVVAVLIFSLVQTIAGPLVTKMSMKHMPQLLGGIALITIFVGLLVTAFIMPSMEIGGISNLLAATLLVWLGSLLASILLPIYVFKQLSERNRDTRAATEEATARANAAAERAERAAQQAGKPPGSGT</sequence>
<dbReference type="Proteomes" id="UP000268016">
    <property type="component" value="Unassembled WGS sequence"/>
</dbReference>
<protein>
    <recommendedName>
        <fullName evidence="5">Phage holin family protein</fullName>
    </recommendedName>
</protein>
<feature type="region of interest" description="Disordered" evidence="1">
    <location>
        <begin position="130"/>
        <end position="162"/>
    </location>
</feature>
<feature type="transmembrane region" description="Helical" evidence="2">
    <location>
        <begin position="33"/>
        <end position="53"/>
    </location>
</feature>
<reference evidence="3 4" key="1">
    <citation type="submission" date="2018-10" db="EMBL/GenBank/DDBJ databases">
        <title>Histidinibacterium lentulum gen. nov., sp. nov., a marine bacterium from the culture broth of Picochlorum sp. 122.</title>
        <authorList>
            <person name="Wang G."/>
        </authorList>
    </citation>
    <scope>NUCLEOTIDE SEQUENCE [LARGE SCALE GENOMIC DNA]</scope>
    <source>
        <strain evidence="3 4">B17</strain>
    </source>
</reference>
<evidence type="ECO:0000256" key="2">
    <source>
        <dbReference type="SAM" id="Phobius"/>
    </source>
</evidence>
<evidence type="ECO:0000313" key="4">
    <source>
        <dbReference type="Proteomes" id="UP000268016"/>
    </source>
</evidence>
<dbReference type="EMBL" id="RDRB01000002">
    <property type="protein sequence ID" value="ROU03328.1"/>
    <property type="molecule type" value="Genomic_DNA"/>
</dbReference>